<proteinExistence type="predicted"/>
<protein>
    <submittedName>
        <fullName evidence="1">Uncharacterized protein</fullName>
    </submittedName>
</protein>
<organism evidence="1 2">
    <name type="scientific">Pelotomaculum schinkii</name>
    <dbReference type="NCBI Taxonomy" id="78350"/>
    <lineage>
        <taxon>Bacteria</taxon>
        <taxon>Bacillati</taxon>
        <taxon>Bacillota</taxon>
        <taxon>Clostridia</taxon>
        <taxon>Eubacteriales</taxon>
        <taxon>Desulfotomaculaceae</taxon>
        <taxon>Pelotomaculum</taxon>
    </lineage>
</organism>
<dbReference type="RefSeq" id="WP_190258956.1">
    <property type="nucleotide sequence ID" value="NZ_QFGA01000003.1"/>
</dbReference>
<reference evidence="1 2" key="1">
    <citation type="journal article" date="2018" name="Environ. Microbiol.">
        <title>Novel energy conservation strategies and behaviour of Pelotomaculum schinkii driving syntrophic propionate catabolism.</title>
        <authorList>
            <person name="Hidalgo-Ahumada C.A.P."/>
            <person name="Nobu M.K."/>
            <person name="Narihiro T."/>
            <person name="Tamaki H."/>
            <person name="Liu W.T."/>
            <person name="Kamagata Y."/>
            <person name="Stams A.J.M."/>
            <person name="Imachi H."/>
            <person name="Sousa D.Z."/>
        </authorList>
    </citation>
    <scope>NUCLEOTIDE SEQUENCE [LARGE SCALE GENOMIC DNA]</scope>
    <source>
        <strain evidence="1 2">HH</strain>
    </source>
</reference>
<sequence>MGMSPREIEEKEIARRRKIRKRYYWSGMELRPKKFIGAVTAGKIRDLLRRLPETMRSRY</sequence>
<evidence type="ECO:0000313" key="1">
    <source>
        <dbReference type="EMBL" id="TEB04596.1"/>
    </source>
</evidence>
<evidence type="ECO:0000313" key="2">
    <source>
        <dbReference type="Proteomes" id="UP000298324"/>
    </source>
</evidence>
<comment type="caution">
    <text evidence="1">The sequence shown here is derived from an EMBL/GenBank/DDBJ whole genome shotgun (WGS) entry which is preliminary data.</text>
</comment>
<dbReference type="Proteomes" id="UP000298324">
    <property type="component" value="Unassembled WGS sequence"/>
</dbReference>
<gene>
    <name evidence="1" type="ORF">Psch_03357</name>
</gene>
<accession>A0A4Y7R757</accession>
<dbReference type="AlphaFoldDB" id="A0A4Y7R757"/>
<keyword evidence="2" id="KW-1185">Reference proteome</keyword>
<name>A0A4Y7R757_9FIRM</name>
<dbReference type="EMBL" id="QFGA01000003">
    <property type="protein sequence ID" value="TEB04596.1"/>
    <property type="molecule type" value="Genomic_DNA"/>
</dbReference>